<feature type="domain" description="Spore protein YkvP/CgeB glycosyl transferase-like" evidence="1">
    <location>
        <begin position="32"/>
        <end position="136"/>
    </location>
</feature>
<gene>
    <name evidence="2" type="ORF">HJC23_011018</name>
</gene>
<evidence type="ECO:0000259" key="1">
    <source>
        <dbReference type="Pfam" id="PF13524"/>
    </source>
</evidence>
<evidence type="ECO:0000313" key="2">
    <source>
        <dbReference type="EMBL" id="KAL3786437.1"/>
    </source>
</evidence>
<dbReference type="Pfam" id="PF13524">
    <property type="entry name" value="Glyco_trans_1_2"/>
    <property type="match status" value="1"/>
</dbReference>
<dbReference type="InterPro" id="IPR055259">
    <property type="entry name" value="YkvP/CgeB_Glyco_trans-like"/>
</dbReference>
<reference evidence="2 3" key="1">
    <citation type="journal article" date="2020" name="G3 (Bethesda)">
        <title>Improved Reference Genome for Cyclotella cryptica CCMP332, a Model for Cell Wall Morphogenesis, Salinity Adaptation, and Lipid Production in Diatoms (Bacillariophyta).</title>
        <authorList>
            <person name="Roberts W.R."/>
            <person name="Downey K.M."/>
            <person name="Ruck E.C."/>
            <person name="Traller J.C."/>
            <person name="Alverson A.J."/>
        </authorList>
    </citation>
    <scope>NUCLEOTIDE SEQUENCE [LARGE SCALE GENOMIC DNA]</scope>
    <source>
        <strain evidence="2 3">CCMP332</strain>
    </source>
</reference>
<keyword evidence="3" id="KW-1185">Reference proteome</keyword>
<dbReference type="Proteomes" id="UP001516023">
    <property type="component" value="Unassembled WGS sequence"/>
</dbReference>
<name>A0ABD3PFG8_9STRA</name>
<protein>
    <recommendedName>
        <fullName evidence="1">Spore protein YkvP/CgeB glycosyl transferase-like domain-containing protein</fullName>
    </recommendedName>
</protein>
<evidence type="ECO:0000313" key="3">
    <source>
        <dbReference type="Proteomes" id="UP001516023"/>
    </source>
</evidence>
<sequence length="158" mass="18127">MTVQDVINFYNFTGVTGLVSTRDKIGRTSTSYAYAESLLDHKVVVVSQRDRWEGHYRLMEGLMSGAMIMSDPITFPPAGLADRVNMVIYNSLNDLAEKIRYYLQDKQGKIERVRIARAGRKLAMEEHQPHQRYERLVLGENFPSDWSNPVAPIIKCNF</sequence>
<dbReference type="AlphaFoldDB" id="A0ABD3PFG8"/>
<accession>A0ABD3PFG8</accession>
<proteinExistence type="predicted"/>
<organism evidence="2 3">
    <name type="scientific">Cyclotella cryptica</name>
    <dbReference type="NCBI Taxonomy" id="29204"/>
    <lineage>
        <taxon>Eukaryota</taxon>
        <taxon>Sar</taxon>
        <taxon>Stramenopiles</taxon>
        <taxon>Ochrophyta</taxon>
        <taxon>Bacillariophyta</taxon>
        <taxon>Coscinodiscophyceae</taxon>
        <taxon>Thalassiosirophycidae</taxon>
        <taxon>Stephanodiscales</taxon>
        <taxon>Stephanodiscaceae</taxon>
        <taxon>Cyclotella</taxon>
    </lineage>
</organism>
<dbReference type="EMBL" id="JABMIG020000194">
    <property type="protein sequence ID" value="KAL3786437.1"/>
    <property type="molecule type" value="Genomic_DNA"/>
</dbReference>
<comment type="caution">
    <text evidence="2">The sequence shown here is derived from an EMBL/GenBank/DDBJ whole genome shotgun (WGS) entry which is preliminary data.</text>
</comment>